<evidence type="ECO:0000313" key="3">
    <source>
        <dbReference type="EMBL" id="CAL4800077.1"/>
    </source>
</evidence>
<keyword evidence="4" id="KW-1185">Reference proteome</keyword>
<dbReference type="OrthoDB" id="434993at2759"/>
<organism evidence="1">
    <name type="scientific">Cladocopium goreaui</name>
    <dbReference type="NCBI Taxonomy" id="2562237"/>
    <lineage>
        <taxon>Eukaryota</taxon>
        <taxon>Sar</taxon>
        <taxon>Alveolata</taxon>
        <taxon>Dinophyceae</taxon>
        <taxon>Suessiales</taxon>
        <taxon>Symbiodiniaceae</taxon>
        <taxon>Cladocopium</taxon>
    </lineage>
</organism>
<evidence type="ECO:0000313" key="2">
    <source>
        <dbReference type="EMBL" id="CAL1166140.1"/>
    </source>
</evidence>
<dbReference type="EMBL" id="CAMXCT010005569">
    <property type="protein sequence ID" value="CAI4012765.1"/>
    <property type="molecule type" value="Genomic_DNA"/>
</dbReference>
<protein>
    <submittedName>
        <fullName evidence="3">SPX domain-containing protein</fullName>
    </submittedName>
</protein>
<evidence type="ECO:0000313" key="1">
    <source>
        <dbReference type="EMBL" id="CAI4012765.1"/>
    </source>
</evidence>
<dbReference type="EMBL" id="CAMXCT020005569">
    <property type="protein sequence ID" value="CAL1166140.1"/>
    <property type="molecule type" value="Genomic_DNA"/>
</dbReference>
<name>A0A9P1DNB8_9DINO</name>
<dbReference type="AlphaFoldDB" id="A0A9P1DNB8"/>
<reference evidence="2" key="2">
    <citation type="submission" date="2024-04" db="EMBL/GenBank/DDBJ databases">
        <authorList>
            <person name="Chen Y."/>
            <person name="Shah S."/>
            <person name="Dougan E. K."/>
            <person name="Thang M."/>
            <person name="Chan C."/>
        </authorList>
    </citation>
    <scope>NUCLEOTIDE SEQUENCE [LARGE SCALE GENOMIC DNA]</scope>
</reference>
<sequence>MLTEQLENFRRVSKIGISGGALALLRPGKIHELILNYNGFLEQVDEHTQYLEINVAGFRKLLKRHEKQVPHMFHPSKTPCLGFHKLVTKSSRQIVEITNMLGQIISWAAQ</sequence>
<comment type="caution">
    <text evidence="1">The sequence shown here is derived from an EMBL/GenBank/DDBJ whole genome shotgun (WGS) entry which is preliminary data.</text>
</comment>
<dbReference type="Proteomes" id="UP001152797">
    <property type="component" value="Unassembled WGS sequence"/>
</dbReference>
<proteinExistence type="predicted"/>
<accession>A0A9P1DNB8</accession>
<evidence type="ECO:0000313" key="4">
    <source>
        <dbReference type="Proteomes" id="UP001152797"/>
    </source>
</evidence>
<dbReference type="EMBL" id="CAMXCT030005569">
    <property type="protein sequence ID" value="CAL4800077.1"/>
    <property type="molecule type" value="Genomic_DNA"/>
</dbReference>
<reference evidence="1" key="1">
    <citation type="submission" date="2022-10" db="EMBL/GenBank/DDBJ databases">
        <authorList>
            <person name="Chen Y."/>
            <person name="Dougan E. K."/>
            <person name="Chan C."/>
            <person name="Rhodes N."/>
            <person name="Thang M."/>
        </authorList>
    </citation>
    <scope>NUCLEOTIDE SEQUENCE</scope>
</reference>
<gene>
    <name evidence="1" type="ORF">C1SCF055_LOCUS37794</name>
</gene>